<proteinExistence type="predicted"/>
<accession>A0A5J4WIQ4</accession>
<evidence type="ECO:0000313" key="3">
    <source>
        <dbReference type="Proteomes" id="UP000324800"/>
    </source>
</evidence>
<protein>
    <recommendedName>
        <fullName evidence="4">B30.2/SPRY domain-containing protein</fullName>
    </recommendedName>
</protein>
<evidence type="ECO:0000313" key="2">
    <source>
        <dbReference type="EMBL" id="KAA6394402.1"/>
    </source>
</evidence>
<comment type="caution">
    <text evidence="2">The sequence shown here is derived from an EMBL/GenBank/DDBJ whole genome shotgun (WGS) entry which is preliminary data.</text>
</comment>
<feature type="compositionally biased region" description="Basic and acidic residues" evidence="1">
    <location>
        <begin position="7"/>
        <end position="17"/>
    </location>
</feature>
<organism evidence="2 3">
    <name type="scientific">Streblomastix strix</name>
    <dbReference type="NCBI Taxonomy" id="222440"/>
    <lineage>
        <taxon>Eukaryota</taxon>
        <taxon>Metamonada</taxon>
        <taxon>Preaxostyla</taxon>
        <taxon>Oxymonadida</taxon>
        <taxon>Streblomastigidae</taxon>
        <taxon>Streblomastix</taxon>
    </lineage>
</organism>
<evidence type="ECO:0000256" key="1">
    <source>
        <dbReference type="SAM" id="MobiDB-lite"/>
    </source>
</evidence>
<evidence type="ECO:0008006" key="4">
    <source>
        <dbReference type="Google" id="ProtNLM"/>
    </source>
</evidence>
<gene>
    <name evidence="2" type="ORF">EZS28_010072</name>
</gene>
<feature type="compositionally biased region" description="Basic and acidic residues" evidence="1">
    <location>
        <begin position="365"/>
        <end position="412"/>
    </location>
</feature>
<reference evidence="2 3" key="1">
    <citation type="submission" date="2019-03" db="EMBL/GenBank/DDBJ databases">
        <title>Single cell metagenomics reveals metabolic interactions within the superorganism composed of flagellate Streblomastix strix and complex community of Bacteroidetes bacteria on its surface.</title>
        <authorList>
            <person name="Treitli S.C."/>
            <person name="Kolisko M."/>
            <person name="Husnik F."/>
            <person name="Keeling P."/>
            <person name="Hampl V."/>
        </authorList>
    </citation>
    <scope>NUCLEOTIDE SEQUENCE [LARGE SCALE GENOMIC DNA]</scope>
    <source>
        <strain evidence="2">ST1C</strain>
    </source>
</reference>
<dbReference type="AlphaFoldDB" id="A0A5J4WIQ4"/>
<feature type="region of interest" description="Disordered" evidence="1">
    <location>
        <begin position="347"/>
        <end position="412"/>
    </location>
</feature>
<dbReference type="EMBL" id="SNRW01001951">
    <property type="protein sequence ID" value="KAA6394402.1"/>
    <property type="molecule type" value="Genomic_DNA"/>
</dbReference>
<feature type="region of interest" description="Disordered" evidence="1">
    <location>
        <begin position="131"/>
        <end position="158"/>
    </location>
</feature>
<sequence>MVELNNESDKLSDESLRGQDTARSLAGAEISSVAKQIRQLRTENEYLRKEKNEIEKKSQEKVGILENKLTIIQEQLDEAKQKTFKADELVRKEKKEKSDLIDELQNEKEEKNRAILREKELDERYIVKEKEKRKAEQQLRHESEEKNEAIEKAEEAERSKTVEIENRRKLKKEKDFIVWENEKLMKENQRLKNELEIEQNLVCEFETKYNDEIKEKEKQIIIAKEKDIQRQKAEILQYEEQKQKENAIRQIEVAQKTIDEQAEKLISTQNNNEQKDELIIQIKKEKEKVEIKEKEEERKRKEAESEKDKVLEENWILKIEISRKQYQFARIKEKYGEENVGKEIQLIESQQREKDEKIQQLGESNRIKDEQLRQKDEELQHENSEKQKIQTELKQANEQKEREKTEKEKKDEEINVLKTENSKLKEENEKYLIKSNQKSPKDLPIEFHNPDSSTIDFTNIDGIMKKITNKQRKHNTVSLSQVMENGIYSMEIKQTSGESGGFAIGIVRDSCNIPAGAYQDNNPYNQHMAVYCGNRWSSGQLRYKGNSTSGNIDFGINQIIRQEFDSEKGSVIFFVDGIQQPNYFIGIKEKVRFIV</sequence>
<name>A0A5J4WIQ4_9EUKA</name>
<dbReference type="Proteomes" id="UP000324800">
    <property type="component" value="Unassembled WGS sequence"/>
</dbReference>
<feature type="region of interest" description="Disordered" evidence="1">
    <location>
        <begin position="1"/>
        <end position="28"/>
    </location>
</feature>
<dbReference type="InterPro" id="IPR043136">
    <property type="entry name" value="B30.2/SPRY_sf"/>
</dbReference>
<dbReference type="Gene3D" id="2.60.120.920">
    <property type="match status" value="1"/>
</dbReference>